<organism evidence="1 2">
    <name type="scientific">Ochrobactrum quorumnocens</name>
    <dbReference type="NCBI Taxonomy" id="271865"/>
    <lineage>
        <taxon>Bacteria</taxon>
        <taxon>Pseudomonadati</taxon>
        <taxon>Pseudomonadota</taxon>
        <taxon>Alphaproteobacteria</taxon>
        <taxon>Hyphomicrobiales</taxon>
        <taxon>Brucellaceae</taxon>
        <taxon>Brucella/Ochrobactrum group</taxon>
        <taxon>Ochrobactrum</taxon>
    </lineage>
</organism>
<dbReference type="KEGG" id="och:CES85_4492"/>
<protein>
    <submittedName>
        <fullName evidence="1">Uncharacterized protein</fullName>
    </submittedName>
</protein>
<name>A0A248UBJ4_9HYPH</name>
<accession>A0A248UBJ4</accession>
<gene>
    <name evidence="1" type="ORF">CES85_4492</name>
</gene>
<evidence type="ECO:0000313" key="2">
    <source>
        <dbReference type="Proteomes" id="UP000215256"/>
    </source>
</evidence>
<sequence length="70" mass="7762">MAKPSRPGFNKILGAGTTVLNEDPLLGILTLKTDRGMIERAMIKPVAEALMGERIEFLQQRKAMTHRVSL</sequence>
<dbReference type="AlphaFoldDB" id="A0A248UBJ4"/>
<dbReference type="Proteomes" id="UP000215256">
    <property type="component" value="Chromosome 2"/>
</dbReference>
<dbReference type="EMBL" id="CP022603">
    <property type="protein sequence ID" value="ASV83709.1"/>
    <property type="molecule type" value="Genomic_DNA"/>
</dbReference>
<proteinExistence type="predicted"/>
<reference evidence="1 2" key="1">
    <citation type="submission" date="2017-07" db="EMBL/GenBank/DDBJ databases">
        <title>Phylogenetic study on the rhizospheric bacterium Ochrobactrum sp. A44.</title>
        <authorList>
            <person name="Krzyzanowska D.M."/>
            <person name="Ossowicki A."/>
            <person name="Rajewska M."/>
            <person name="Maciag T."/>
            <person name="Kaczynski Z."/>
            <person name="Czerwicka M."/>
            <person name="Jafra S."/>
        </authorList>
    </citation>
    <scope>NUCLEOTIDE SEQUENCE [LARGE SCALE GENOMIC DNA]</scope>
    <source>
        <strain evidence="1 2">A44</strain>
    </source>
</reference>
<evidence type="ECO:0000313" key="1">
    <source>
        <dbReference type="EMBL" id="ASV83709.1"/>
    </source>
</evidence>